<organism evidence="2 3">
    <name type="scientific">Lentinula lateritia</name>
    <dbReference type="NCBI Taxonomy" id="40482"/>
    <lineage>
        <taxon>Eukaryota</taxon>
        <taxon>Fungi</taxon>
        <taxon>Dikarya</taxon>
        <taxon>Basidiomycota</taxon>
        <taxon>Agaricomycotina</taxon>
        <taxon>Agaricomycetes</taxon>
        <taxon>Agaricomycetidae</taxon>
        <taxon>Agaricales</taxon>
        <taxon>Marasmiineae</taxon>
        <taxon>Omphalotaceae</taxon>
        <taxon>Lentinula</taxon>
    </lineage>
</organism>
<comment type="caution">
    <text evidence="2">The sequence shown here is derived from an EMBL/GenBank/DDBJ whole genome shotgun (WGS) entry which is preliminary data.</text>
</comment>
<name>A0ABQ8VHM1_9AGAR</name>
<proteinExistence type="predicted"/>
<evidence type="ECO:0000313" key="3">
    <source>
        <dbReference type="Proteomes" id="UP001150217"/>
    </source>
</evidence>
<protein>
    <submittedName>
        <fullName evidence="2">Uncharacterized protein</fullName>
    </submittedName>
</protein>
<dbReference type="EMBL" id="JANVFT010000032">
    <property type="protein sequence ID" value="KAJ4494435.1"/>
    <property type="molecule type" value="Genomic_DNA"/>
</dbReference>
<gene>
    <name evidence="2" type="ORF">C8R41DRAFT_304985</name>
</gene>
<keyword evidence="3" id="KW-1185">Reference proteome</keyword>
<accession>A0ABQ8VHM1</accession>
<sequence length="160" mass="18005">MMRSKVFNVRSSGELRNNRKPGHTFPGFISSTSKSQVPAGHFFAVTGDDGEYSICNSSPSSLNCSGWSIPFLELFRLARKHICTCTLLKEILDLHGQLFTFSFGYNCPMVFLCFIDHGQPLVTQTLITKVIDLRYRPGIALTRPLQVTVPPPYHQAFEMM</sequence>
<reference evidence="2" key="1">
    <citation type="submission" date="2022-08" db="EMBL/GenBank/DDBJ databases">
        <title>A Global Phylogenomic Analysis of the Shiitake Genus Lentinula.</title>
        <authorList>
            <consortium name="DOE Joint Genome Institute"/>
            <person name="Sierra-Patev S."/>
            <person name="Min B."/>
            <person name="Naranjo-Ortiz M."/>
            <person name="Looney B."/>
            <person name="Konkel Z."/>
            <person name="Slot J.C."/>
            <person name="Sakamoto Y."/>
            <person name="Steenwyk J.L."/>
            <person name="Rokas A."/>
            <person name="Carro J."/>
            <person name="Camarero S."/>
            <person name="Ferreira P."/>
            <person name="Molpeceres G."/>
            <person name="Ruiz-Duenas F.J."/>
            <person name="Serrano A."/>
            <person name="Henrissat B."/>
            <person name="Drula E."/>
            <person name="Hughes K.W."/>
            <person name="Mata J.L."/>
            <person name="Ishikawa N.K."/>
            <person name="Vargas-Isla R."/>
            <person name="Ushijima S."/>
            <person name="Smith C.A."/>
            <person name="Ahrendt S."/>
            <person name="Andreopoulos W."/>
            <person name="He G."/>
            <person name="Labutti K."/>
            <person name="Lipzen A."/>
            <person name="Ng V."/>
            <person name="Riley R."/>
            <person name="Sandor L."/>
            <person name="Barry K."/>
            <person name="Martinez A.T."/>
            <person name="Xiao Y."/>
            <person name="Gibbons J.G."/>
            <person name="Terashima K."/>
            <person name="Grigoriev I.V."/>
            <person name="Hibbett D.S."/>
        </authorList>
    </citation>
    <scope>NUCLEOTIDE SEQUENCE</scope>
    <source>
        <strain evidence="2">RHP3577 ss4</strain>
    </source>
</reference>
<evidence type="ECO:0000313" key="2">
    <source>
        <dbReference type="EMBL" id="KAJ4494435.1"/>
    </source>
</evidence>
<feature type="region of interest" description="Disordered" evidence="1">
    <location>
        <begin position="1"/>
        <end position="24"/>
    </location>
</feature>
<dbReference type="Proteomes" id="UP001150217">
    <property type="component" value="Unassembled WGS sequence"/>
</dbReference>
<evidence type="ECO:0000256" key="1">
    <source>
        <dbReference type="SAM" id="MobiDB-lite"/>
    </source>
</evidence>